<keyword evidence="2 5" id="KW-0812">Transmembrane</keyword>
<comment type="similarity">
    <text evidence="5">Belongs to the 4-toluene sulfonate uptake permease (TSUP) (TC 2.A.102) family.</text>
</comment>
<feature type="transmembrane region" description="Helical" evidence="5">
    <location>
        <begin position="171"/>
        <end position="201"/>
    </location>
</feature>
<dbReference type="PANTHER" id="PTHR43701:SF12">
    <property type="entry name" value="MEMBRANE TRANSPORTER PROTEIN YTNM-RELATED"/>
    <property type="match status" value="1"/>
</dbReference>
<accession>A0ABU0M614</accession>
<evidence type="ECO:0000256" key="1">
    <source>
        <dbReference type="ARBA" id="ARBA00004141"/>
    </source>
</evidence>
<name>A0ABU0M614_9HYPH</name>
<evidence type="ECO:0000313" key="7">
    <source>
        <dbReference type="Proteomes" id="UP001223743"/>
    </source>
</evidence>
<dbReference type="InterPro" id="IPR002781">
    <property type="entry name" value="TM_pro_TauE-like"/>
</dbReference>
<reference evidence="6 7" key="1">
    <citation type="submission" date="2023-07" db="EMBL/GenBank/DDBJ databases">
        <title>Genomic Encyclopedia of Type Strains, Phase IV (KMG-IV): sequencing the most valuable type-strain genomes for metagenomic binning, comparative biology and taxonomic classification.</title>
        <authorList>
            <person name="Goeker M."/>
        </authorList>
    </citation>
    <scope>NUCLEOTIDE SEQUENCE [LARGE SCALE GENOMIC DNA]</scope>
    <source>
        <strain evidence="6 7">B1-1</strain>
    </source>
</reference>
<dbReference type="Pfam" id="PF01925">
    <property type="entry name" value="TauE"/>
    <property type="match status" value="1"/>
</dbReference>
<dbReference type="EMBL" id="JAUSWJ010000001">
    <property type="protein sequence ID" value="MDQ0516376.1"/>
    <property type="molecule type" value="Genomic_DNA"/>
</dbReference>
<feature type="transmembrane region" description="Helical" evidence="5">
    <location>
        <begin position="245"/>
        <end position="265"/>
    </location>
</feature>
<dbReference type="PANTHER" id="PTHR43701">
    <property type="entry name" value="MEMBRANE TRANSPORTER PROTEIN MJ0441-RELATED"/>
    <property type="match status" value="1"/>
</dbReference>
<evidence type="ECO:0000256" key="5">
    <source>
        <dbReference type="RuleBase" id="RU363041"/>
    </source>
</evidence>
<evidence type="ECO:0000313" key="6">
    <source>
        <dbReference type="EMBL" id="MDQ0516376.1"/>
    </source>
</evidence>
<keyword evidence="7" id="KW-1185">Reference proteome</keyword>
<keyword evidence="4 5" id="KW-0472">Membrane</keyword>
<evidence type="ECO:0000256" key="4">
    <source>
        <dbReference type="ARBA" id="ARBA00023136"/>
    </source>
</evidence>
<dbReference type="RefSeq" id="WP_266279682.1">
    <property type="nucleotide sequence ID" value="NZ_JAPKNF010000001.1"/>
</dbReference>
<evidence type="ECO:0000256" key="2">
    <source>
        <dbReference type="ARBA" id="ARBA00022692"/>
    </source>
</evidence>
<feature type="transmembrane region" description="Helical" evidence="5">
    <location>
        <begin position="213"/>
        <end position="233"/>
    </location>
</feature>
<comment type="subcellular location">
    <subcellularLocation>
        <location evidence="5">Cell membrane</location>
        <topology evidence="5">Multi-pass membrane protein</topology>
    </subcellularLocation>
    <subcellularLocation>
        <location evidence="1">Membrane</location>
        <topology evidence="1">Multi-pass membrane protein</topology>
    </subcellularLocation>
</comment>
<protein>
    <recommendedName>
        <fullName evidence="5">Probable membrane transporter protein</fullName>
    </recommendedName>
</protein>
<organism evidence="6 7">
    <name type="scientific">Kaistia geumhonensis</name>
    <dbReference type="NCBI Taxonomy" id="410839"/>
    <lineage>
        <taxon>Bacteria</taxon>
        <taxon>Pseudomonadati</taxon>
        <taxon>Pseudomonadota</taxon>
        <taxon>Alphaproteobacteria</taxon>
        <taxon>Hyphomicrobiales</taxon>
        <taxon>Kaistiaceae</taxon>
        <taxon>Kaistia</taxon>
    </lineage>
</organism>
<feature type="transmembrane region" description="Helical" evidence="5">
    <location>
        <begin position="12"/>
        <end position="39"/>
    </location>
</feature>
<proteinExistence type="inferred from homology"/>
<feature type="transmembrane region" description="Helical" evidence="5">
    <location>
        <begin position="51"/>
        <end position="73"/>
    </location>
</feature>
<dbReference type="Proteomes" id="UP001223743">
    <property type="component" value="Unassembled WGS sequence"/>
</dbReference>
<dbReference type="InterPro" id="IPR051598">
    <property type="entry name" value="TSUP/Inactive_protease-like"/>
</dbReference>
<feature type="transmembrane region" description="Helical" evidence="5">
    <location>
        <begin position="271"/>
        <end position="289"/>
    </location>
</feature>
<keyword evidence="3 5" id="KW-1133">Transmembrane helix</keyword>
<evidence type="ECO:0000256" key="3">
    <source>
        <dbReference type="ARBA" id="ARBA00022989"/>
    </source>
</evidence>
<comment type="caution">
    <text evidence="6">The sequence shown here is derived from an EMBL/GenBank/DDBJ whole genome shotgun (WGS) entry which is preliminary data.</text>
</comment>
<keyword evidence="5" id="KW-1003">Cell membrane</keyword>
<feature type="transmembrane region" description="Helical" evidence="5">
    <location>
        <begin position="110"/>
        <end position="131"/>
    </location>
</feature>
<feature type="transmembrane region" description="Helical" evidence="5">
    <location>
        <begin position="85"/>
        <end position="104"/>
    </location>
</feature>
<gene>
    <name evidence="6" type="ORF">QO015_001989</name>
</gene>
<sequence length="309" mass="32489">MLIYLPIAELPVNMFLIFGMGAAVGFLSGLFGVGGGFLLTPLLIFSGIPPAVAVASTTAQVVASSFSAALTYWRRRLIDFKLAGMLVVAGVIGSSIGVTIFTLLRRSGQLDLIISVCYVTFLGLVGGLMLTESLRAIIDARRGRPAPLRRPGQHGWMHRLPFKMRFKRSRLYVSVVPILVIGIGIGILGSLLGIGGGFILVPALIYILRVPTSVVVGTSLIQMIGTMAVATVLQAANNHSVDGVLALILMVGGVIGAQFGARLGARLGGEQLRAMLALLVLAVGIRFLVNLVTTPDELFSLATLAGDAR</sequence>